<dbReference type="Pfam" id="PF13558">
    <property type="entry name" value="SbcC_Walker_B"/>
    <property type="match status" value="1"/>
</dbReference>
<dbReference type="Proteomes" id="UP001235064">
    <property type="component" value="Unassembled WGS sequence"/>
</dbReference>
<sequence length="1119" mass="123254">MTMIETLFGLIPAGSRGQQWLAEDLQLVNWGGYDGAHRVRFSPAATLLCGGSGSGKSTLMDAYIALMMPHTTPFNGASNGGVTGRPRGEEQRNILSYARGKLDESRTDEGTKMRVLRGDGVDTWTAVSMTWLDHDGARFTAVRAWYVPAGARVLEDAVRVRATADGPFDLSSLESAAVHRFTDTSLKAAGLDPVATDREFSARLHTVLGIGAAGSGAKAMSLLARIQAGQQITTVDDLYKRLVLEEPETMTTADAVVAHFDELEGTRTRMLTARQQVGALEPIRELRGKIADAAERVRIVDEIGSFSDAESLASLWRAGRRLDLLRDVESELGERTHAIDVELREKGALADAAEAERDGLADLLRHSGGDRLDTAQRELREVERRLGAVQRQRGVLDEDLRILGVEAADRDRFTALAARAREELADPDAKRTARQAFAEAMSSRRALDAEIAELEAERTRTEAGSDNIPGALHESRALLARAAGLEPDDLPFVGELVEVRTEFEPWREAFNLALGGFATTLLIDAAVLARFREAINTVRTPVRLRYEGVHTGLPEAGARDDSTLPGRLDYRSTPFTGWLQQRLDERFGFVCVDSSAQLQAHGKALTITGQTSEGSRGAHGGHGRANVLGFSNDRRLRELAKQIDRARSALVDAIDAAEDAEAALDAVDSRLTAWTRIVDLAWEQVDLDAVVAERDRWKAIEDEVTAGNPEIARIQGQLAAAKGKVGTLREDIARAKVEREQLEAKWAAVTDDVDASQSTLDAAEDADRALDDDQRGFLDARFTLRDSATAASPSAVLTRFDAALTTAGQRLDEDRAAASAAHEEHRDSMRRLMSGFLERWPNPNLLPDPDTSVGDFERILEALETSGLHELEAEWRDSLLKLSGNDLTNLDSTLARSLREIRERIEPINVIMQDLPFYDDDHRLQITTRENQSEARKRFRRELREVRGLIDAAKTDDERENVYRRMSRLIGRMRRTAPDFGDLVDVRNHVRVSAERITADTKQHVALYDHIGEKSGGESQELIAFIVGAALRYQLGDAGAERPRYAPVFMDEALIKADAHFTKRAIGAWRGLGFQLVIGAPNDKYSAIEPHVDVEYDILKDTRGRSWAKPKVGLPELAG</sequence>
<dbReference type="EMBL" id="JASXSZ010000009">
    <property type="protein sequence ID" value="MDL9981508.1"/>
    <property type="molecule type" value="Genomic_DNA"/>
</dbReference>
<dbReference type="RefSeq" id="WP_286290645.1">
    <property type="nucleotide sequence ID" value="NZ_JASXSZ010000009.1"/>
</dbReference>
<keyword evidence="7" id="KW-1185">Reference proteome</keyword>
<evidence type="ECO:0000259" key="5">
    <source>
        <dbReference type="SMART" id="SM00382"/>
    </source>
</evidence>
<feature type="domain" description="AAA+ ATPase" evidence="5">
    <location>
        <begin position="42"/>
        <end position="541"/>
    </location>
</feature>
<evidence type="ECO:0000313" key="7">
    <source>
        <dbReference type="Proteomes" id="UP001235064"/>
    </source>
</evidence>
<evidence type="ECO:0000256" key="4">
    <source>
        <dbReference type="SAM" id="Coils"/>
    </source>
</evidence>
<proteinExistence type="predicted"/>
<evidence type="ECO:0000256" key="1">
    <source>
        <dbReference type="ARBA" id="ARBA00022763"/>
    </source>
</evidence>
<evidence type="ECO:0000256" key="3">
    <source>
        <dbReference type="ARBA" id="ARBA00023236"/>
    </source>
</evidence>
<dbReference type="InterPro" id="IPR003593">
    <property type="entry name" value="AAA+_ATPase"/>
</dbReference>
<evidence type="ECO:0000256" key="2">
    <source>
        <dbReference type="ARBA" id="ARBA00023204"/>
    </source>
</evidence>
<reference evidence="6 7" key="1">
    <citation type="submission" date="2023-06" db="EMBL/GenBank/DDBJ databases">
        <title>Microbacterium sp. nov., isolated from a waste landfill.</title>
        <authorList>
            <person name="Wen W."/>
        </authorList>
    </citation>
    <scope>NUCLEOTIDE SEQUENCE [LARGE SCALE GENOMIC DNA]</scope>
    <source>
        <strain evidence="6 7">ASV49</strain>
    </source>
</reference>
<dbReference type="SUPFAM" id="SSF52540">
    <property type="entry name" value="P-loop containing nucleoside triphosphate hydrolases"/>
    <property type="match status" value="1"/>
</dbReference>
<gene>
    <name evidence="6" type="ORF">QSV35_19435</name>
</gene>
<protein>
    <submittedName>
        <fullName evidence="6">ATP-binding protein</fullName>
    </submittedName>
</protein>
<keyword evidence="6" id="KW-0547">Nucleotide-binding</keyword>
<dbReference type="InterPro" id="IPR027417">
    <property type="entry name" value="P-loop_NTPase"/>
</dbReference>
<feature type="coiled-coil region" evidence="4">
    <location>
        <begin position="437"/>
        <end position="464"/>
    </location>
</feature>
<dbReference type="Pfam" id="PF13555">
    <property type="entry name" value="AAA_29"/>
    <property type="match status" value="1"/>
</dbReference>
<dbReference type="Gene3D" id="3.40.1140.10">
    <property type="match status" value="1"/>
</dbReference>
<feature type="coiled-coil region" evidence="4">
    <location>
        <begin position="636"/>
        <end position="663"/>
    </location>
</feature>
<keyword evidence="2" id="KW-0234">DNA repair</keyword>
<accession>A0ABT7N4E1</accession>
<organism evidence="6 7">
    <name type="scientific">Microbacterium candidum</name>
    <dbReference type="NCBI Taxonomy" id="3041922"/>
    <lineage>
        <taxon>Bacteria</taxon>
        <taxon>Bacillati</taxon>
        <taxon>Actinomycetota</taxon>
        <taxon>Actinomycetes</taxon>
        <taxon>Micrococcales</taxon>
        <taxon>Microbacteriaceae</taxon>
        <taxon>Microbacterium</taxon>
    </lineage>
</organism>
<feature type="coiled-coil region" evidence="4">
    <location>
        <begin position="718"/>
        <end position="745"/>
    </location>
</feature>
<comment type="caution">
    <text evidence="6">The sequence shown here is derived from an EMBL/GenBank/DDBJ whole genome shotgun (WGS) entry which is preliminary data.</text>
</comment>
<evidence type="ECO:0000313" key="6">
    <source>
        <dbReference type="EMBL" id="MDL9981508.1"/>
    </source>
</evidence>
<keyword evidence="4" id="KW-0175">Coiled coil</keyword>
<dbReference type="PANTHER" id="PTHR32182">
    <property type="entry name" value="DNA REPLICATION AND REPAIR PROTEIN RECF"/>
    <property type="match status" value="1"/>
</dbReference>
<dbReference type="GO" id="GO:0005524">
    <property type="term" value="F:ATP binding"/>
    <property type="evidence" value="ECO:0007669"/>
    <property type="project" value="UniProtKB-KW"/>
</dbReference>
<name>A0ABT7N4E1_9MICO</name>
<keyword evidence="3" id="KW-0742">SOS response</keyword>
<dbReference type="SMART" id="SM00382">
    <property type="entry name" value="AAA"/>
    <property type="match status" value="1"/>
</dbReference>
<dbReference type="PANTHER" id="PTHR32182:SF0">
    <property type="entry name" value="DNA REPLICATION AND REPAIR PROTEIN RECF"/>
    <property type="match status" value="1"/>
</dbReference>
<keyword evidence="1" id="KW-0227">DNA damage</keyword>
<keyword evidence="6" id="KW-0067">ATP-binding</keyword>